<dbReference type="KEGG" id="fat:DVK85_03115"/>
<reference evidence="1 2" key="1">
    <citation type="submission" date="2018-07" db="EMBL/GenBank/DDBJ databases">
        <title>Complete genome sequence of Flavobacterium arcticum type strain SM1502T.</title>
        <authorList>
            <person name="Li Y."/>
            <person name="Li D.-D."/>
        </authorList>
    </citation>
    <scope>NUCLEOTIDE SEQUENCE [LARGE SCALE GENOMIC DNA]</scope>
    <source>
        <strain evidence="1 2">SM1502</strain>
    </source>
</reference>
<gene>
    <name evidence="1" type="ORF">DVK85_03115</name>
</gene>
<dbReference type="EMBL" id="CP031188">
    <property type="protein sequence ID" value="AXG73269.1"/>
    <property type="molecule type" value="Genomic_DNA"/>
</dbReference>
<organism evidence="1 2">
    <name type="scientific">Flavobacterium arcticum</name>
    <dbReference type="NCBI Taxonomy" id="1784713"/>
    <lineage>
        <taxon>Bacteria</taxon>
        <taxon>Pseudomonadati</taxon>
        <taxon>Bacteroidota</taxon>
        <taxon>Flavobacteriia</taxon>
        <taxon>Flavobacteriales</taxon>
        <taxon>Flavobacteriaceae</taxon>
        <taxon>Flavobacterium</taxon>
    </lineage>
</organism>
<dbReference type="AlphaFoldDB" id="A0A345H9K9"/>
<evidence type="ECO:0000313" key="1">
    <source>
        <dbReference type="EMBL" id="AXG73269.1"/>
    </source>
</evidence>
<dbReference type="Proteomes" id="UP000253951">
    <property type="component" value="Chromosome"/>
</dbReference>
<sequence length="161" mass="19237">MKNIIAFFICLTFSISQGQNKPRVNYDPSSTEYKEYYTTLLDMYKKMYDSELGIKVYQARENFRLKANYNKSFQDEKYQSLSGEEMALAWVEDHLEQTEFESMDEARSLFNKQTEMGKQLIWENIDLYKYSKEAMQVCGSEIMADVWKELHILYGSNRFMY</sequence>
<accession>A0A345H9K9</accession>
<keyword evidence="2" id="KW-1185">Reference proteome</keyword>
<protein>
    <submittedName>
        <fullName evidence="1">Uncharacterized protein</fullName>
    </submittedName>
</protein>
<evidence type="ECO:0000313" key="2">
    <source>
        <dbReference type="Proteomes" id="UP000253951"/>
    </source>
</evidence>
<name>A0A345H9K9_9FLAO</name>
<proteinExistence type="predicted"/>
<dbReference type="RefSeq" id="WP_114677030.1">
    <property type="nucleotide sequence ID" value="NZ_CP031188.1"/>
</dbReference>